<comment type="caution">
    <text evidence="11">The sequence shown here is derived from an EMBL/GenBank/DDBJ whole genome shotgun (WGS) entry which is preliminary data.</text>
</comment>
<feature type="transmembrane region" description="Helical" evidence="8">
    <location>
        <begin position="74"/>
        <end position="95"/>
    </location>
</feature>
<comment type="subcellular location">
    <subcellularLocation>
        <location evidence="1">Cell membrane</location>
        <topology evidence="1">Multi-pass membrane protein</topology>
    </subcellularLocation>
</comment>
<dbReference type="OrthoDB" id="9814807at2"/>
<feature type="transmembrane region" description="Helical" evidence="8">
    <location>
        <begin position="129"/>
        <end position="152"/>
    </location>
</feature>
<feature type="domain" description="Acyltransferase 3" evidence="9">
    <location>
        <begin position="6"/>
        <end position="322"/>
    </location>
</feature>
<keyword evidence="12" id="KW-1185">Reference proteome</keyword>
<dbReference type="SUPFAM" id="SSF52266">
    <property type="entry name" value="SGNH hydrolase"/>
    <property type="match status" value="1"/>
</dbReference>
<evidence type="ECO:0000259" key="9">
    <source>
        <dbReference type="Pfam" id="PF01757"/>
    </source>
</evidence>
<keyword evidence="6 8" id="KW-0472">Membrane</keyword>
<dbReference type="InterPro" id="IPR050879">
    <property type="entry name" value="Acyltransferase_3"/>
</dbReference>
<feature type="transmembrane region" description="Helical" evidence="8">
    <location>
        <begin position="218"/>
        <end position="235"/>
    </location>
</feature>
<dbReference type="GO" id="GO:0005886">
    <property type="term" value="C:plasma membrane"/>
    <property type="evidence" value="ECO:0007669"/>
    <property type="project" value="UniProtKB-SubCell"/>
</dbReference>
<gene>
    <name evidence="11" type="primary">oatA_6</name>
    <name evidence="11" type="ORF">CUZ56_02723</name>
</gene>
<dbReference type="PANTHER" id="PTHR23028:SF53">
    <property type="entry name" value="ACYL_TRANSF_3 DOMAIN-CONTAINING PROTEIN"/>
    <property type="match status" value="1"/>
</dbReference>
<reference evidence="11 12" key="1">
    <citation type="submission" date="2018-01" db="EMBL/GenBank/DDBJ databases">
        <title>Saezia sanguinis gen. nov., sp. nov., in the order Burkholderiales isolated from human blood.</title>
        <authorList>
            <person name="Medina-Pascual M.J."/>
            <person name="Valdezate S."/>
            <person name="Monzon S."/>
            <person name="Cuesta I."/>
            <person name="Carrasco G."/>
            <person name="Villalon P."/>
            <person name="Saez-Nieto J.A."/>
        </authorList>
    </citation>
    <scope>NUCLEOTIDE SEQUENCE [LARGE SCALE GENOMIC DNA]</scope>
    <source>
        <strain evidence="11 12">CNM695-12</strain>
    </source>
</reference>
<sequence>MTYKPEIDGLRAVAVLLVLLCHMQLGFMGGFIGVDVFFVISGFLITTIVVNGIAQDHFSFWSFYARRFVRLYPALIVVVLLTFIAGFLLVSPTFLEAITRSGKYALASASNVFFNRHLGYFDVAAQGQVFLHTWSLGVEWQFYLAWPLLVWMALKLSRYVLWAMLLAITIASLVASQTMLDTNANAAYYLMPYRAFELGIGALLALVYEKPASRPTSILLVLAGIAAILYSALVYTSSTPFPGVAALLPCLGTAACIYGGKGFNVGNVLRWSPVVYIGKISYSVYLVHWPLLVLYSYYVFRNISTLEKIALFTASLVLGALLYTLVETRINWKRMGNKLVDCSAMVALVVVMVGAFQYVSNQGEGLPWRLGNNELNDPQYTMWGGENYEHELFLGAVDTPPSAIVAGDSLAGSLASGLDYATRQTPGSLDLIFSPGCLISEIDYRPQATPQCRALTQATFDNVSEDNLPLVLVQAWWFVNNTPVTKEDAQKGVAAGTHDFLLANLDDIRKRLNGQAMVLVGGVPLKRMNGGEQECLLRPNYLPQACEAELSDYRVEDIFIHKTNLTLKAYAQAHARENVYFIDIEPILCPNGICSARQNAKLYADGIHLSYYGAKLVAPHVLEQIKGIVQQLQQTPSQGALSPQS</sequence>
<dbReference type="Pfam" id="PF01757">
    <property type="entry name" value="Acyl_transf_3"/>
    <property type="match status" value="1"/>
</dbReference>
<evidence type="ECO:0000256" key="6">
    <source>
        <dbReference type="ARBA" id="ARBA00023136"/>
    </source>
</evidence>
<feature type="transmembrane region" description="Helical" evidence="8">
    <location>
        <begin position="159"/>
        <end position="180"/>
    </location>
</feature>
<keyword evidence="4 8" id="KW-0812">Transmembrane</keyword>
<feature type="transmembrane region" description="Helical" evidence="8">
    <location>
        <begin position="36"/>
        <end position="54"/>
    </location>
</feature>
<evidence type="ECO:0000259" key="10">
    <source>
        <dbReference type="Pfam" id="PF19040"/>
    </source>
</evidence>
<evidence type="ECO:0000256" key="2">
    <source>
        <dbReference type="ARBA" id="ARBA00022475"/>
    </source>
</evidence>
<feature type="transmembrane region" description="Helical" evidence="8">
    <location>
        <begin position="309"/>
        <end position="326"/>
    </location>
</feature>
<evidence type="ECO:0000256" key="4">
    <source>
        <dbReference type="ARBA" id="ARBA00022692"/>
    </source>
</evidence>
<proteinExistence type="predicted"/>
<name>A0A433SA60_9BURK</name>
<dbReference type="InterPro" id="IPR002656">
    <property type="entry name" value="Acyl_transf_3_dom"/>
</dbReference>
<feature type="transmembrane region" description="Helical" evidence="8">
    <location>
        <begin position="280"/>
        <end position="297"/>
    </location>
</feature>
<dbReference type="GO" id="GO:0009103">
    <property type="term" value="P:lipopolysaccharide biosynthetic process"/>
    <property type="evidence" value="ECO:0007669"/>
    <property type="project" value="TreeGrafter"/>
</dbReference>
<feature type="transmembrane region" description="Helical" evidence="8">
    <location>
        <begin position="186"/>
        <end position="206"/>
    </location>
</feature>
<feature type="transmembrane region" description="Helical" evidence="8">
    <location>
        <begin position="338"/>
        <end position="359"/>
    </location>
</feature>
<evidence type="ECO:0000256" key="8">
    <source>
        <dbReference type="SAM" id="Phobius"/>
    </source>
</evidence>
<dbReference type="Proteomes" id="UP000286947">
    <property type="component" value="Unassembled WGS sequence"/>
</dbReference>
<dbReference type="PANTHER" id="PTHR23028">
    <property type="entry name" value="ACETYLTRANSFERASE"/>
    <property type="match status" value="1"/>
</dbReference>
<protein>
    <submittedName>
        <fullName evidence="11">O-acetyltransferase OatA</fullName>
        <ecNumber evidence="11">2.3.1.-</ecNumber>
    </submittedName>
</protein>
<dbReference type="Pfam" id="PF19040">
    <property type="entry name" value="SGNH"/>
    <property type="match status" value="1"/>
</dbReference>
<dbReference type="GO" id="GO:0016788">
    <property type="term" value="F:hydrolase activity, acting on ester bonds"/>
    <property type="evidence" value="ECO:0007669"/>
    <property type="project" value="UniProtKB-ARBA"/>
</dbReference>
<evidence type="ECO:0000256" key="1">
    <source>
        <dbReference type="ARBA" id="ARBA00004651"/>
    </source>
</evidence>
<dbReference type="EC" id="2.3.1.-" evidence="11"/>
<dbReference type="InterPro" id="IPR036514">
    <property type="entry name" value="SGNH_hydro_sf"/>
</dbReference>
<dbReference type="AlphaFoldDB" id="A0A433SA60"/>
<organism evidence="11 12">
    <name type="scientific">Saezia sanguinis</name>
    <dbReference type="NCBI Taxonomy" id="1965230"/>
    <lineage>
        <taxon>Bacteria</taxon>
        <taxon>Pseudomonadati</taxon>
        <taxon>Pseudomonadota</taxon>
        <taxon>Betaproteobacteria</taxon>
        <taxon>Burkholderiales</taxon>
        <taxon>Saeziaceae</taxon>
        <taxon>Saezia</taxon>
    </lineage>
</organism>
<keyword evidence="7 11" id="KW-0012">Acyltransferase</keyword>
<dbReference type="RefSeq" id="WP_126980890.1">
    <property type="nucleotide sequence ID" value="NZ_PQSP01000010.1"/>
</dbReference>
<accession>A0A433SA60</accession>
<evidence type="ECO:0000313" key="12">
    <source>
        <dbReference type="Proteomes" id="UP000286947"/>
    </source>
</evidence>
<keyword evidence="5 8" id="KW-1133">Transmembrane helix</keyword>
<keyword evidence="3 11" id="KW-0808">Transferase</keyword>
<dbReference type="Gene3D" id="3.40.50.1110">
    <property type="entry name" value="SGNH hydrolase"/>
    <property type="match status" value="1"/>
</dbReference>
<feature type="transmembrane region" description="Helical" evidence="8">
    <location>
        <begin position="12"/>
        <end position="30"/>
    </location>
</feature>
<evidence type="ECO:0000313" key="11">
    <source>
        <dbReference type="EMBL" id="RUS65637.1"/>
    </source>
</evidence>
<feature type="transmembrane region" description="Helical" evidence="8">
    <location>
        <begin position="241"/>
        <end position="259"/>
    </location>
</feature>
<evidence type="ECO:0000256" key="5">
    <source>
        <dbReference type="ARBA" id="ARBA00022989"/>
    </source>
</evidence>
<evidence type="ECO:0000256" key="3">
    <source>
        <dbReference type="ARBA" id="ARBA00022679"/>
    </source>
</evidence>
<evidence type="ECO:0000256" key="7">
    <source>
        <dbReference type="ARBA" id="ARBA00023315"/>
    </source>
</evidence>
<dbReference type="EMBL" id="PQSP01000010">
    <property type="protein sequence ID" value="RUS65637.1"/>
    <property type="molecule type" value="Genomic_DNA"/>
</dbReference>
<dbReference type="GO" id="GO:0016747">
    <property type="term" value="F:acyltransferase activity, transferring groups other than amino-acyl groups"/>
    <property type="evidence" value="ECO:0007669"/>
    <property type="project" value="InterPro"/>
</dbReference>
<feature type="domain" description="SGNH" evidence="10">
    <location>
        <begin position="395"/>
        <end position="622"/>
    </location>
</feature>
<keyword evidence="2" id="KW-1003">Cell membrane</keyword>
<dbReference type="InterPro" id="IPR043968">
    <property type="entry name" value="SGNH"/>
</dbReference>